<dbReference type="PROSITE" id="PS51332">
    <property type="entry name" value="B12_BINDING"/>
    <property type="match status" value="1"/>
</dbReference>
<accession>A0A395M1K1</accession>
<evidence type="ECO:0000259" key="1">
    <source>
        <dbReference type="PROSITE" id="PS51332"/>
    </source>
</evidence>
<reference evidence="2 3" key="1">
    <citation type="journal article" date="2011" name="ISME J.">
        <title>Community ecology of hot spring cyanobacterial mats: predominant populations and their functional potential.</title>
        <authorList>
            <person name="Klatt C.G."/>
            <person name="Wood J.M."/>
            <person name="Rusch D.B."/>
            <person name="Bateson M.M."/>
            <person name="Hamamura N."/>
            <person name="Heidelberg J.F."/>
            <person name="Grossman A.R."/>
            <person name="Bhaya D."/>
            <person name="Cohan F.M."/>
            <person name="Kuhl M."/>
            <person name="Bryant D.A."/>
            <person name="Ward D.M."/>
        </authorList>
    </citation>
    <scope>NUCLEOTIDE SEQUENCE [LARGE SCALE GENOMIC DNA]</scope>
    <source>
        <strain evidence="2">OS</strain>
    </source>
</reference>
<dbReference type="Proteomes" id="UP000266389">
    <property type="component" value="Unassembled WGS sequence"/>
</dbReference>
<dbReference type="GO" id="GO:0031419">
    <property type="term" value="F:cobalamin binding"/>
    <property type="evidence" value="ECO:0007669"/>
    <property type="project" value="InterPro"/>
</dbReference>
<evidence type="ECO:0000313" key="3">
    <source>
        <dbReference type="Proteomes" id="UP000266389"/>
    </source>
</evidence>
<feature type="domain" description="B12-binding" evidence="1">
    <location>
        <begin position="1"/>
        <end position="126"/>
    </location>
</feature>
<dbReference type="EMBL" id="PHFL01000031">
    <property type="protein sequence ID" value="RFM24647.1"/>
    <property type="molecule type" value="Genomic_DNA"/>
</dbReference>
<dbReference type="InterPro" id="IPR036724">
    <property type="entry name" value="Cobalamin-bd_sf"/>
</dbReference>
<dbReference type="CDD" id="cd02065">
    <property type="entry name" value="B12-binding_like"/>
    <property type="match status" value="1"/>
</dbReference>
<protein>
    <submittedName>
        <fullName evidence="2">Cobalamin B12-binding domain-containing protein</fullName>
    </submittedName>
</protein>
<dbReference type="GO" id="GO:0046872">
    <property type="term" value="F:metal ion binding"/>
    <property type="evidence" value="ECO:0007669"/>
    <property type="project" value="InterPro"/>
</dbReference>
<dbReference type="Pfam" id="PF02310">
    <property type="entry name" value="B12-binding"/>
    <property type="match status" value="1"/>
</dbReference>
<evidence type="ECO:0000313" key="2">
    <source>
        <dbReference type="EMBL" id="RFM24647.1"/>
    </source>
</evidence>
<proteinExistence type="predicted"/>
<dbReference type="InterPro" id="IPR006158">
    <property type="entry name" value="Cobalamin-bd"/>
</dbReference>
<gene>
    <name evidence="2" type="ORF">D0433_04700</name>
</gene>
<dbReference type="AlphaFoldDB" id="A0A395M1K1"/>
<name>A0A395M1K1_9BACT</name>
<organism evidence="2 3">
    <name type="scientific">Candidatus Thermochlorobacter aerophilus</name>
    <dbReference type="NCBI Taxonomy" id="1868324"/>
    <lineage>
        <taxon>Bacteria</taxon>
        <taxon>Pseudomonadati</taxon>
        <taxon>Chlorobiota</taxon>
        <taxon>Chlorobiia</taxon>
        <taxon>Chlorobiales</taxon>
        <taxon>Candidatus Thermochlorobacteriaceae</taxon>
        <taxon>Candidatus Thermochlorobacter</taxon>
    </lineage>
</organism>
<sequence>AIVATCPESELHEVALLGVALVCETLGFQVRYVGAAVPFKDLESAVEEHQPEIVCMSITNARLHPPVYRRYEQFRKFLAKRQVKFIIGGQFIGETKSHPLHADFRARSCSELEQYIRENYDVGAVPTESDLKSMN</sequence>
<dbReference type="SUPFAM" id="SSF52242">
    <property type="entry name" value="Cobalamin (vitamin B12)-binding domain"/>
    <property type="match status" value="1"/>
</dbReference>
<dbReference type="Gene3D" id="3.40.50.280">
    <property type="entry name" value="Cobalamin-binding domain"/>
    <property type="match status" value="1"/>
</dbReference>
<feature type="non-terminal residue" evidence="2">
    <location>
        <position position="1"/>
    </location>
</feature>
<comment type="caution">
    <text evidence="2">The sequence shown here is derived from an EMBL/GenBank/DDBJ whole genome shotgun (WGS) entry which is preliminary data.</text>
</comment>